<dbReference type="KEGG" id="bbae:FRD01_11420"/>
<evidence type="ECO:0000256" key="2">
    <source>
        <dbReference type="ARBA" id="ARBA00012027"/>
    </source>
</evidence>
<evidence type="ECO:0000256" key="3">
    <source>
        <dbReference type="ARBA" id="ARBA00022963"/>
    </source>
</evidence>
<organism evidence="5 6">
    <name type="scientific">Microvenator marinus</name>
    <dbReference type="NCBI Taxonomy" id="2600177"/>
    <lineage>
        <taxon>Bacteria</taxon>
        <taxon>Deltaproteobacteria</taxon>
        <taxon>Bradymonadales</taxon>
        <taxon>Microvenatoraceae</taxon>
        <taxon>Microvenator</taxon>
    </lineage>
</organism>
<dbReference type="OrthoDB" id="5484506at2"/>
<dbReference type="Gene3D" id="3.30.870.10">
    <property type="entry name" value="Endonuclease Chain A"/>
    <property type="match status" value="1"/>
</dbReference>
<gene>
    <name evidence="5" type="ORF">FRD01_11420</name>
</gene>
<evidence type="ECO:0000256" key="1">
    <source>
        <dbReference type="ARBA" id="ARBA00008664"/>
    </source>
</evidence>
<dbReference type="PANTHER" id="PTHR43856">
    <property type="entry name" value="CARDIOLIPIN HYDROLASE"/>
    <property type="match status" value="1"/>
</dbReference>
<dbReference type="PROSITE" id="PS51257">
    <property type="entry name" value="PROKAR_LIPOPROTEIN"/>
    <property type="match status" value="1"/>
</dbReference>
<protein>
    <recommendedName>
        <fullName evidence="2">phospholipase D</fullName>
        <ecNumber evidence="2">3.1.4.4</ecNumber>
    </recommendedName>
</protein>
<evidence type="ECO:0000313" key="5">
    <source>
        <dbReference type="EMBL" id="QED27833.1"/>
    </source>
</evidence>
<dbReference type="GO" id="GO:0016042">
    <property type="term" value="P:lipid catabolic process"/>
    <property type="evidence" value="ECO:0007669"/>
    <property type="project" value="UniProtKB-KW"/>
</dbReference>
<evidence type="ECO:0000256" key="4">
    <source>
        <dbReference type="ARBA" id="ARBA00023098"/>
    </source>
</evidence>
<keyword evidence="6" id="KW-1185">Reference proteome</keyword>
<dbReference type="RefSeq" id="WP_146959719.1">
    <property type="nucleotide sequence ID" value="NZ_CP042467.1"/>
</dbReference>
<dbReference type="InterPro" id="IPR051406">
    <property type="entry name" value="PLD_domain"/>
</dbReference>
<dbReference type="PANTHER" id="PTHR43856:SF1">
    <property type="entry name" value="MITOCHONDRIAL CARDIOLIPIN HYDROLASE"/>
    <property type="match status" value="1"/>
</dbReference>
<dbReference type="SUPFAM" id="SSF56024">
    <property type="entry name" value="Phospholipase D/nuclease"/>
    <property type="match status" value="1"/>
</dbReference>
<reference evidence="5 6" key="1">
    <citation type="submission" date="2019-08" db="EMBL/GenBank/DDBJ databases">
        <authorList>
            <person name="Liang Q."/>
        </authorList>
    </citation>
    <scope>NUCLEOTIDE SEQUENCE [LARGE SCALE GENOMIC DNA]</scope>
    <source>
        <strain evidence="5 6">V1718</strain>
    </source>
</reference>
<dbReference type="GO" id="GO:0016891">
    <property type="term" value="F:RNA endonuclease activity producing 5'-phosphomonoesters, hydrolytic mechanism"/>
    <property type="evidence" value="ECO:0007669"/>
    <property type="project" value="TreeGrafter"/>
</dbReference>
<dbReference type="AlphaFoldDB" id="A0A5B8XUS7"/>
<keyword evidence="4" id="KW-0443">Lipid metabolism</keyword>
<dbReference type="EMBL" id="CP042467">
    <property type="protein sequence ID" value="QED27833.1"/>
    <property type="molecule type" value="Genomic_DNA"/>
</dbReference>
<accession>A0A5B8XUS7</accession>
<sequence length="430" mass="48917">MRNSILILLISSLAACSTEEVTYQSALETKSEFFLNREEDARARLLQEIRQTRDTIDVAAQSMTDVELANAIITAAKAGARVRIVGDEAAKSDDGFSLLDDYRSEILFDDDDNNDSTFSVVYGNGELRYLPDPTLSPLLDNCGYATIGDKITCPSSDPLRPLSNRLMVRPDEYNVMSHNFIILGDRVVWNFASPFDDASTIPLAWRLDGEMVRESFWREFNQMHAGVFATTLSIYNGPIKSGGQWSPIYITEFGEFHMRFGPQERVIKTLIDDAYKSRANVWIMTNDLSEPFLLDALDYKKRNNFDVRVIVNRDEQNDELVGRLIDLDARYAPASLDYVPTMVVVDSEPNRLGEVEKRRIHVISHPVWKTGAFQTFPSTPNDYVEIYKSDYFTDGLMWSVVAYPGQENVILDQMKRLWETTWAASTEVEL</sequence>
<comment type="similarity">
    <text evidence="1">Belongs to the phospholipase D family.</text>
</comment>
<proteinExistence type="inferred from homology"/>
<dbReference type="EC" id="3.1.4.4" evidence="2"/>
<dbReference type="GO" id="GO:0004630">
    <property type="term" value="F:phospholipase D activity"/>
    <property type="evidence" value="ECO:0007669"/>
    <property type="project" value="UniProtKB-EC"/>
</dbReference>
<keyword evidence="3" id="KW-0442">Lipid degradation</keyword>
<name>A0A5B8XUS7_9DELT</name>
<evidence type="ECO:0000313" key="6">
    <source>
        <dbReference type="Proteomes" id="UP000321595"/>
    </source>
</evidence>
<dbReference type="Proteomes" id="UP000321595">
    <property type="component" value="Chromosome"/>
</dbReference>